<dbReference type="InterPro" id="IPR003103">
    <property type="entry name" value="BAG_domain"/>
</dbReference>
<dbReference type="PANTHER" id="PTHR33322">
    <property type="entry name" value="BAG DOMAIN CONTAINING PROTEIN, EXPRESSED"/>
    <property type="match status" value="1"/>
</dbReference>
<dbReference type="PROSITE" id="PS50096">
    <property type="entry name" value="IQ"/>
    <property type="match status" value="1"/>
</dbReference>
<evidence type="ECO:0000313" key="4">
    <source>
        <dbReference type="EMBL" id="KAG6425523.1"/>
    </source>
</evidence>
<reference evidence="4" key="2">
    <citation type="submission" date="2020-08" db="EMBL/GenBank/DDBJ databases">
        <title>Plant Genome Project.</title>
        <authorList>
            <person name="Zhang R.-G."/>
        </authorList>
    </citation>
    <scope>NUCLEOTIDE SEQUENCE</scope>
    <source>
        <strain evidence="4">Huo1</strain>
        <tissue evidence="4">Leaf</tissue>
    </source>
</reference>
<gene>
    <name evidence="4" type="ORF">SASPL_115964</name>
</gene>
<keyword evidence="5" id="KW-1185">Reference proteome</keyword>
<evidence type="ECO:0000313" key="5">
    <source>
        <dbReference type="Proteomes" id="UP000298416"/>
    </source>
</evidence>
<dbReference type="GO" id="GO:0006457">
    <property type="term" value="P:protein folding"/>
    <property type="evidence" value="ECO:0007669"/>
    <property type="project" value="TreeGrafter"/>
</dbReference>
<protein>
    <recommendedName>
        <fullName evidence="3">BAG domain-containing protein</fullName>
    </recommendedName>
</protein>
<evidence type="ECO:0000256" key="2">
    <source>
        <dbReference type="SAM" id="Coils"/>
    </source>
</evidence>
<proteinExistence type="predicted"/>
<dbReference type="GO" id="GO:0009506">
    <property type="term" value="C:plasmodesma"/>
    <property type="evidence" value="ECO:0007669"/>
    <property type="project" value="TreeGrafter"/>
</dbReference>
<feature type="coiled-coil region" evidence="2">
    <location>
        <begin position="184"/>
        <end position="218"/>
    </location>
</feature>
<dbReference type="EMBL" id="PNBA02000005">
    <property type="protein sequence ID" value="KAG6425523.1"/>
    <property type="molecule type" value="Genomic_DNA"/>
</dbReference>
<dbReference type="InterPro" id="IPR036533">
    <property type="entry name" value="BAG_dom_sf"/>
</dbReference>
<dbReference type="GO" id="GO:0051087">
    <property type="term" value="F:protein-folding chaperone binding"/>
    <property type="evidence" value="ECO:0007669"/>
    <property type="project" value="InterPro"/>
</dbReference>
<keyword evidence="2" id="KW-0175">Coiled coil</keyword>
<dbReference type="Pfam" id="PF02179">
    <property type="entry name" value="BAG"/>
    <property type="match status" value="1"/>
</dbReference>
<reference evidence="4" key="1">
    <citation type="submission" date="2018-01" db="EMBL/GenBank/DDBJ databases">
        <authorList>
            <person name="Mao J.F."/>
        </authorList>
    </citation>
    <scope>NUCLEOTIDE SEQUENCE</scope>
    <source>
        <strain evidence="4">Huo1</strain>
        <tissue evidence="4">Leaf</tissue>
    </source>
</reference>
<dbReference type="InterPro" id="IPR040400">
    <property type="entry name" value="BAG5/6/7/8"/>
</dbReference>
<comment type="caution">
    <text evidence="4">The sequence shown here is derived from an EMBL/GenBank/DDBJ whole genome shotgun (WGS) entry which is preliminary data.</text>
</comment>
<keyword evidence="1" id="KW-0143">Chaperone</keyword>
<dbReference type="PANTHER" id="PTHR33322:SF4">
    <property type="entry name" value="BAG DOMAIN CONTAINING PROTEIN, EXPRESSED"/>
    <property type="match status" value="1"/>
</dbReference>
<evidence type="ECO:0000259" key="3">
    <source>
        <dbReference type="Pfam" id="PF02179"/>
    </source>
</evidence>
<accession>A0A8X8Y941</accession>
<evidence type="ECO:0000256" key="1">
    <source>
        <dbReference type="ARBA" id="ARBA00023186"/>
    </source>
</evidence>
<dbReference type="SUPFAM" id="SSF63491">
    <property type="entry name" value="BAG domain"/>
    <property type="match status" value="1"/>
</dbReference>
<organism evidence="4">
    <name type="scientific">Salvia splendens</name>
    <name type="common">Scarlet sage</name>
    <dbReference type="NCBI Taxonomy" id="180675"/>
    <lineage>
        <taxon>Eukaryota</taxon>
        <taxon>Viridiplantae</taxon>
        <taxon>Streptophyta</taxon>
        <taxon>Embryophyta</taxon>
        <taxon>Tracheophyta</taxon>
        <taxon>Spermatophyta</taxon>
        <taxon>Magnoliopsida</taxon>
        <taxon>eudicotyledons</taxon>
        <taxon>Gunneridae</taxon>
        <taxon>Pentapetalae</taxon>
        <taxon>asterids</taxon>
        <taxon>lamiids</taxon>
        <taxon>Lamiales</taxon>
        <taxon>Lamiaceae</taxon>
        <taxon>Nepetoideae</taxon>
        <taxon>Mentheae</taxon>
        <taxon>Salviinae</taxon>
        <taxon>Salvia</taxon>
        <taxon>Salvia subgen. Calosphace</taxon>
        <taxon>core Calosphace</taxon>
    </lineage>
</organism>
<name>A0A8X8Y941_SALSN</name>
<sequence length="247" mass="28614">MYSPFFTNHRRYQQPYPTYHPFHPVYHVDPAPEDLRPTERSAAPKVVRIPVQFGGSERLDRTESGVKIQKVLRGFLARKSLWKVKDIKIEVDEIEERLRSRETVELMKTDAKERLRMSESLMSLLLKLDSIRGVDLGVRGCRKAVIRKAIGGIEAGDLGESCGMERGREDCEVKGSGGRERELLEKMVKENEKMVRMMRELFERNEAQTRMLNALTQRVGMLERVIVCDRMRRKKKKKAAPLPCTDK</sequence>
<dbReference type="Gene3D" id="1.20.58.120">
    <property type="entry name" value="BAG domain"/>
    <property type="match status" value="1"/>
</dbReference>
<feature type="domain" description="BAG" evidence="3">
    <location>
        <begin position="85"/>
        <end position="151"/>
    </location>
</feature>
<dbReference type="Proteomes" id="UP000298416">
    <property type="component" value="Unassembled WGS sequence"/>
</dbReference>
<dbReference type="AlphaFoldDB" id="A0A8X8Y941"/>